<protein>
    <submittedName>
        <fullName evidence="2">Uncharacterized protein</fullName>
    </submittedName>
</protein>
<keyword evidence="1" id="KW-1133">Transmembrane helix</keyword>
<proteinExistence type="evidence at transcript level"/>
<evidence type="ECO:0000313" key="2">
    <source>
        <dbReference type="EMBL" id="ADE77199.1"/>
    </source>
</evidence>
<evidence type="ECO:0000256" key="1">
    <source>
        <dbReference type="SAM" id="Phobius"/>
    </source>
</evidence>
<name>D5ACD0_PICSI</name>
<accession>D5ACD0</accession>
<dbReference type="EMBL" id="BT123904">
    <property type="protein sequence ID" value="ADE77199.1"/>
    <property type="molecule type" value="mRNA"/>
</dbReference>
<feature type="transmembrane region" description="Helical" evidence="1">
    <location>
        <begin position="59"/>
        <end position="83"/>
    </location>
</feature>
<keyword evidence="1" id="KW-0472">Membrane</keyword>
<organism evidence="2">
    <name type="scientific">Picea sitchensis</name>
    <name type="common">Sitka spruce</name>
    <name type="synonym">Pinus sitchensis</name>
    <dbReference type="NCBI Taxonomy" id="3332"/>
    <lineage>
        <taxon>Eukaryota</taxon>
        <taxon>Viridiplantae</taxon>
        <taxon>Streptophyta</taxon>
        <taxon>Embryophyta</taxon>
        <taxon>Tracheophyta</taxon>
        <taxon>Spermatophyta</taxon>
        <taxon>Pinopsida</taxon>
        <taxon>Pinidae</taxon>
        <taxon>Conifers I</taxon>
        <taxon>Pinales</taxon>
        <taxon>Pinaceae</taxon>
        <taxon>Picea</taxon>
    </lineage>
</organism>
<keyword evidence="1" id="KW-0812">Transmembrane</keyword>
<dbReference type="AlphaFoldDB" id="D5ACD0"/>
<sequence length="85" mass="9185">MTVEAENHLLFPFLVRVSAFCIASAPLPPLRVACAVLRVCMFGAPCPVWYESGLVSYESGLVCMGLVWSGLYGFSLVLSGLVWSV</sequence>
<reference evidence="2" key="1">
    <citation type="submission" date="2010-04" db="EMBL/GenBank/DDBJ databases">
        <authorList>
            <person name="Reid K.E."/>
            <person name="Liao N."/>
            <person name="Chan S."/>
            <person name="Docking R."/>
            <person name="Taylor G."/>
            <person name="Moore R."/>
            <person name="Mayo M."/>
            <person name="Munro S."/>
            <person name="King J."/>
            <person name="Yanchuk A."/>
            <person name="Holt R."/>
            <person name="Jones S."/>
            <person name="Marra M."/>
            <person name="Ritland C.E."/>
            <person name="Ritland K."/>
            <person name="Bohlmann J."/>
        </authorList>
    </citation>
    <scope>NUCLEOTIDE SEQUENCE</scope>
    <source>
        <tissue evidence="2">Bud</tissue>
    </source>
</reference>